<dbReference type="PANTHER" id="PTHR34824:SF1">
    <property type="entry name" value="HEAT-INDUCIBLE TRANSCRIPTION REPRESSOR HRCA"/>
    <property type="match status" value="1"/>
</dbReference>
<dbReference type="Pfam" id="PF01628">
    <property type="entry name" value="HrcA"/>
    <property type="match status" value="1"/>
</dbReference>
<keyword evidence="2 5" id="KW-0805">Transcription regulation</keyword>
<evidence type="ECO:0000256" key="5">
    <source>
        <dbReference type="HAMAP-Rule" id="MF_00081"/>
    </source>
</evidence>
<dbReference type="InterPro" id="IPR002571">
    <property type="entry name" value="HrcA"/>
</dbReference>
<evidence type="ECO:0000256" key="3">
    <source>
        <dbReference type="ARBA" id="ARBA00023016"/>
    </source>
</evidence>
<dbReference type="NCBIfam" id="TIGR00331">
    <property type="entry name" value="hrcA"/>
    <property type="match status" value="1"/>
</dbReference>
<name>A0ABY6Q5P5_9GAMM</name>
<dbReference type="Gene3D" id="3.30.390.60">
    <property type="entry name" value="Heat-inducible transcription repressor hrca homolog, domain 3"/>
    <property type="match status" value="1"/>
</dbReference>
<feature type="coiled-coil region" evidence="6">
    <location>
        <begin position="197"/>
        <end position="224"/>
    </location>
</feature>
<reference evidence="8 9" key="1">
    <citation type="submission" date="2019-02" db="EMBL/GenBank/DDBJ databases">
        <title>Halieaceae_genomes.</title>
        <authorList>
            <person name="Li S.-H."/>
        </authorList>
    </citation>
    <scope>NUCLEOTIDE SEQUENCE [LARGE SCALE GENOMIC DNA]</scope>
    <source>
        <strain evidence="8 9">JH123</strain>
    </source>
</reference>
<keyword evidence="4 5" id="KW-0804">Transcription</keyword>
<evidence type="ECO:0000256" key="1">
    <source>
        <dbReference type="ARBA" id="ARBA00022491"/>
    </source>
</evidence>
<dbReference type="InterPro" id="IPR036388">
    <property type="entry name" value="WH-like_DNA-bd_sf"/>
</dbReference>
<proteinExistence type="inferred from homology"/>
<dbReference type="EMBL" id="CP036501">
    <property type="protein sequence ID" value="UZP74211.1"/>
    <property type="molecule type" value="Genomic_DNA"/>
</dbReference>
<evidence type="ECO:0000256" key="6">
    <source>
        <dbReference type="SAM" id="Coils"/>
    </source>
</evidence>
<feature type="domain" description="Heat-inducible transcription repressor HrcA C-terminal" evidence="7">
    <location>
        <begin position="108"/>
        <end position="328"/>
    </location>
</feature>
<evidence type="ECO:0000256" key="2">
    <source>
        <dbReference type="ARBA" id="ARBA00023015"/>
    </source>
</evidence>
<dbReference type="HAMAP" id="MF_00081">
    <property type="entry name" value="HrcA"/>
    <property type="match status" value="1"/>
</dbReference>
<keyword evidence="6" id="KW-0175">Coiled coil</keyword>
<keyword evidence="1 5" id="KW-0678">Repressor</keyword>
<dbReference type="PIRSF" id="PIRSF005485">
    <property type="entry name" value="HrcA"/>
    <property type="match status" value="1"/>
</dbReference>
<evidence type="ECO:0000313" key="8">
    <source>
        <dbReference type="EMBL" id="UZP74211.1"/>
    </source>
</evidence>
<evidence type="ECO:0000259" key="7">
    <source>
        <dbReference type="Pfam" id="PF01628"/>
    </source>
</evidence>
<sequence length="344" mass="37774">MAFEGLSPRAESLLRTLVDMHIREGQPVGSKALHVESGMSVSPATIRNVMSDLEDRGFLLSPHTSAGRIPTAQGYRLFVDSLLQMSPIDENAIQALKSELNPSRPSSELIASASNLLTQVTSQAGIVTVPKQKASQLRQIEFLPLSDSRVLVILVVNEKEVQNRVIELSKPLSEEQLRSAADRINRRYAGNDLASVKQLLVAEMAEARSRIDEHLEAALQLAKDAMDVEDAKDEYVVAGERRLLQQASAGDMDKLRELFDAFERKRDLLELLDRCSRADGVQIFIGEEAGYEVLGDYSVITAPYAQGTQPVGVLGVIGPTRMAYERVIPLVDITARLLTAALSR</sequence>
<comment type="similarity">
    <text evidence="5">Belongs to the HrcA family.</text>
</comment>
<dbReference type="RefSeq" id="WP_279243024.1">
    <property type="nucleotide sequence ID" value="NZ_CP036501.1"/>
</dbReference>
<keyword evidence="9" id="KW-1185">Reference proteome</keyword>
<dbReference type="SUPFAM" id="SSF46785">
    <property type="entry name" value="Winged helix' DNA-binding domain"/>
    <property type="match status" value="1"/>
</dbReference>
<dbReference type="Gene3D" id="1.10.10.10">
    <property type="entry name" value="Winged helix-like DNA-binding domain superfamily/Winged helix DNA-binding domain"/>
    <property type="match status" value="1"/>
</dbReference>
<dbReference type="InterPro" id="IPR021153">
    <property type="entry name" value="HrcA_C"/>
</dbReference>
<dbReference type="SUPFAM" id="SSF55781">
    <property type="entry name" value="GAF domain-like"/>
    <property type="match status" value="1"/>
</dbReference>
<evidence type="ECO:0000256" key="4">
    <source>
        <dbReference type="ARBA" id="ARBA00023163"/>
    </source>
</evidence>
<dbReference type="InterPro" id="IPR023120">
    <property type="entry name" value="WHTH_transcript_rep_HrcA_IDD"/>
</dbReference>
<comment type="function">
    <text evidence="5">Negative regulator of class I heat shock genes (grpE-dnaK-dnaJ and groELS operons). Prevents heat-shock induction of these operons.</text>
</comment>
<evidence type="ECO:0000313" key="9">
    <source>
        <dbReference type="Proteomes" id="UP001317963"/>
    </source>
</evidence>
<accession>A0ABY6Q5P5</accession>
<organism evidence="8 9">
    <name type="scientific">Candidatus Paraluminiphilus aquimaris</name>
    <dbReference type="NCBI Taxonomy" id="2518994"/>
    <lineage>
        <taxon>Bacteria</taxon>
        <taxon>Pseudomonadati</taxon>
        <taxon>Pseudomonadota</taxon>
        <taxon>Gammaproteobacteria</taxon>
        <taxon>Cellvibrionales</taxon>
        <taxon>Halieaceae</taxon>
        <taxon>Candidatus Paraluminiphilus</taxon>
    </lineage>
</organism>
<gene>
    <name evidence="5 8" type="primary">hrcA</name>
    <name evidence="8" type="ORF">E0F26_05405</name>
</gene>
<dbReference type="Proteomes" id="UP001317963">
    <property type="component" value="Chromosome"/>
</dbReference>
<dbReference type="PANTHER" id="PTHR34824">
    <property type="entry name" value="HEAT-INDUCIBLE TRANSCRIPTION REPRESSOR HRCA"/>
    <property type="match status" value="1"/>
</dbReference>
<protein>
    <recommendedName>
        <fullName evidence="5">Heat-inducible transcription repressor HrcA</fullName>
    </recommendedName>
</protein>
<dbReference type="InterPro" id="IPR036390">
    <property type="entry name" value="WH_DNA-bd_sf"/>
</dbReference>
<keyword evidence="3 5" id="KW-0346">Stress response</keyword>
<dbReference type="InterPro" id="IPR029016">
    <property type="entry name" value="GAF-like_dom_sf"/>
</dbReference>
<dbReference type="Gene3D" id="3.30.450.40">
    <property type="match status" value="1"/>
</dbReference>